<dbReference type="Pfam" id="PF07992">
    <property type="entry name" value="Pyr_redox_2"/>
    <property type="match status" value="1"/>
</dbReference>
<dbReference type="PRINTS" id="PR00469">
    <property type="entry name" value="PNDRDTASEII"/>
</dbReference>
<evidence type="ECO:0000259" key="3">
    <source>
        <dbReference type="Pfam" id="PF07992"/>
    </source>
</evidence>
<dbReference type="Gene3D" id="3.50.50.60">
    <property type="entry name" value="FAD/NAD(P)-binding domain"/>
    <property type="match status" value="2"/>
</dbReference>
<evidence type="ECO:0000256" key="2">
    <source>
        <dbReference type="ARBA" id="ARBA00023002"/>
    </source>
</evidence>
<dbReference type="InterPro" id="IPR050097">
    <property type="entry name" value="Ferredoxin-NADP_redctase_2"/>
</dbReference>
<dbReference type="PANTHER" id="PTHR48105">
    <property type="entry name" value="THIOREDOXIN REDUCTASE 1-RELATED-RELATED"/>
    <property type="match status" value="1"/>
</dbReference>
<accession>A0A1Q6SIH6</accession>
<evidence type="ECO:0000313" key="6">
    <source>
        <dbReference type="Proteomes" id="UP000283586"/>
    </source>
</evidence>
<dbReference type="AlphaFoldDB" id="A0A1Q6SIH6"/>
<evidence type="ECO:0000313" key="4">
    <source>
        <dbReference type="EMBL" id="RHG30793.1"/>
    </source>
</evidence>
<dbReference type="SUPFAM" id="SSF51905">
    <property type="entry name" value="FAD/NAD(P)-binding domain"/>
    <property type="match status" value="1"/>
</dbReference>
<dbReference type="EMBL" id="QRID01000001">
    <property type="protein sequence ID" value="RHG30793.1"/>
    <property type="molecule type" value="Genomic_DNA"/>
</dbReference>
<gene>
    <name evidence="4" type="ORF">DW264_00645</name>
    <name evidence="5" type="ORF">DWZ31_02355</name>
</gene>
<dbReference type="Proteomes" id="UP000283586">
    <property type="component" value="Unassembled WGS sequence"/>
</dbReference>
<evidence type="ECO:0000256" key="1">
    <source>
        <dbReference type="ARBA" id="ARBA00022630"/>
    </source>
</evidence>
<evidence type="ECO:0000313" key="5">
    <source>
        <dbReference type="EMBL" id="RHN11465.1"/>
    </source>
</evidence>
<keyword evidence="2" id="KW-0560">Oxidoreductase</keyword>
<dbReference type="InterPro" id="IPR036188">
    <property type="entry name" value="FAD/NAD-bd_sf"/>
</dbReference>
<organism evidence="5 6">
    <name type="scientific">Roseburia intestinalis</name>
    <dbReference type="NCBI Taxonomy" id="166486"/>
    <lineage>
        <taxon>Bacteria</taxon>
        <taxon>Bacillati</taxon>
        <taxon>Bacillota</taxon>
        <taxon>Clostridia</taxon>
        <taxon>Lachnospirales</taxon>
        <taxon>Lachnospiraceae</taxon>
        <taxon>Roseburia</taxon>
    </lineage>
</organism>
<dbReference type="EMBL" id="QRQN01000002">
    <property type="protein sequence ID" value="RHN11465.1"/>
    <property type="molecule type" value="Genomic_DNA"/>
</dbReference>
<evidence type="ECO:0000313" key="7">
    <source>
        <dbReference type="Proteomes" id="UP000284051"/>
    </source>
</evidence>
<keyword evidence="1" id="KW-0285">Flavoprotein</keyword>
<protein>
    <submittedName>
        <fullName evidence="5">NAD(P)/FAD-dependent oxidoreductase</fullName>
    </submittedName>
</protein>
<feature type="domain" description="FAD/NAD(P)-binding" evidence="3">
    <location>
        <begin position="9"/>
        <end position="274"/>
    </location>
</feature>
<dbReference type="PRINTS" id="PR00368">
    <property type="entry name" value="FADPNR"/>
</dbReference>
<dbReference type="Proteomes" id="UP000284051">
    <property type="component" value="Unassembled WGS sequence"/>
</dbReference>
<dbReference type="InterPro" id="IPR023753">
    <property type="entry name" value="FAD/NAD-binding_dom"/>
</dbReference>
<name>A0A1Q6SIH6_9FIRM</name>
<comment type="caution">
    <text evidence="5">The sequence shown here is derived from an EMBL/GenBank/DDBJ whole genome shotgun (WGS) entry which is preliminary data.</text>
</comment>
<proteinExistence type="predicted"/>
<sequence>MERKMERADIAIIGTGPGGVSAALTAKVRNKNILLIGKKQMSDKVSKAHQIMNYPGLPAVTGADMAKAFEKQLAMMEIDITDSRIGTVYAMGDYFAIQAGGEVLEAKSVILACGVVSGKTLPGEEEMLGRGVSYCATCDACFYKGKKVAVIGYGKDAEHEADFLAEVAAEVLYFPMYQDVPGVSEQVTVIKERPKEIFGEKKAGGLRTEQGEYLVDGVFVLRDAVSPKQLVPGLELDGNHVKVNLSMETNIPGLFACGDITGTPYQYIKAAGQGNVAALSAVAYLDAKKREAGKQ</sequence>
<dbReference type="GO" id="GO:0016491">
    <property type="term" value="F:oxidoreductase activity"/>
    <property type="evidence" value="ECO:0007669"/>
    <property type="project" value="UniProtKB-KW"/>
</dbReference>
<reference evidence="6 7" key="1">
    <citation type="submission" date="2018-08" db="EMBL/GenBank/DDBJ databases">
        <title>A genome reference for cultivated species of the human gut microbiota.</title>
        <authorList>
            <person name="Zou Y."/>
            <person name="Xue W."/>
            <person name="Luo G."/>
        </authorList>
    </citation>
    <scope>NUCLEOTIDE SEQUENCE [LARGE SCALE GENOMIC DNA]</scope>
    <source>
        <strain evidence="5 6">AF31-21AC</strain>
        <strain evidence="4 7">AM22-21LB</strain>
    </source>
</reference>